<proteinExistence type="predicted"/>
<evidence type="ECO:0000313" key="3">
    <source>
        <dbReference type="Proteomes" id="UP000498740"/>
    </source>
</evidence>
<reference evidence="2 3" key="1">
    <citation type="submission" date="2020-05" db="EMBL/GenBank/DDBJ databases">
        <title>Whole genome shotgun sequence of Streptomyces microflavus NBRC 13062.</title>
        <authorList>
            <person name="Komaki H."/>
            <person name="Tamura T."/>
        </authorList>
    </citation>
    <scope>NUCLEOTIDE SEQUENCE [LARGE SCALE GENOMIC DNA]</scope>
    <source>
        <strain evidence="2 3">NBRC 13062</strain>
    </source>
</reference>
<evidence type="ECO:0000313" key="2">
    <source>
        <dbReference type="EMBL" id="GFN02876.1"/>
    </source>
</evidence>
<dbReference type="Proteomes" id="UP000498740">
    <property type="component" value="Unassembled WGS sequence"/>
</dbReference>
<feature type="region of interest" description="Disordered" evidence="1">
    <location>
        <begin position="1"/>
        <end position="32"/>
    </location>
</feature>
<dbReference type="EMBL" id="BLWD01000001">
    <property type="protein sequence ID" value="GFN02876.1"/>
    <property type="molecule type" value="Genomic_DNA"/>
</dbReference>
<sequence length="73" mass="8084">MAYATPAPPATPAPGPPEAGRDGARLPEWPDQFPRIPVCEITRKIKHASERNPGEIGRKITEILLRTRKKSPF</sequence>
<name>A0A7J0CK66_STRMI</name>
<gene>
    <name evidence="2" type="ORF">Smic_14320</name>
</gene>
<protein>
    <submittedName>
        <fullName evidence="2">Uncharacterized protein</fullName>
    </submittedName>
</protein>
<feature type="compositionally biased region" description="Pro residues" evidence="1">
    <location>
        <begin position="1"/>
        <end position="17"/>
    </location>
</feature>
<accession>A0A7J0CK66</accession>
<evidence type="ECO:0000256" key="1">
    <source>
        <dbReference type="SAM" id="MobiDB-lite"/>
    </source>
</evidence>
<organism evidence="2 3">
    <name type="scientific">Streptomyces microflavus</name>
    <name type="common">Streptomyces lipmanii</name>
    <dbReference type="NCBI Taxonomy" id="1919"/>
    <lineage>
        <taxon>Bacteria</taxon>
        <taxon>Bacillati</taxon>
        <taxon>Actinomycetota</taxon>
        <taxon>Actinomycetes</taxon>
        <taxon>Kitasatosporales</taxon>
        <taxon>Streptomycetaceae</taxon>
        <taxon>Streptomyces</taxon>
    </lineage>
</organism>
<comment type="caution">
    <text evidence="2">The sequence shown here is derived from an EMBL/GenBank/DDBJ whole genome shotgun (WGS) entry which is preliminary data.</text>
</comment>
<dbReference type="AlphaFoldDB" id="A0A7J0CK66"/>